<comment type="similarity">
    <text evidence="1">Belongs to the peptidase C48 family.</text>
</comment>
<accession>A0A0C2YSK3</accession>
<dbReference type="InParanoid" id="A0A0C2YSK3"/>
<keyword evidence="3" id="KW-0378">Hydrolase</keyword>
<dbReference type="SUPFAM" id="SSF54001">
    <property type="entry name" value="Cysteine proteinases"/>
    <property type="match status" value="1"/>
</dbReference>
<proteinExistence type="inferred from homology"/>
<dbReference type="Gene3D" id="3.40.395.10">
    <property type="entry name" value="Adenoviral Proteinase, Chain A"/>
    <property type="match status" value="1"/>
</dbReference>
<evidence type="ECO:0000256" key="1">
    <source>
        <dbReference type="ARBA" id="ARBA00005234"/>
    </source>
</evidence>
<reference evidence="5 6" key="1">
    <citation type="submission" date="2014-04" db="EMBL/GenBank/DDBJ databases">
        <authorList>
            <consortium name="DOE Joint Genome Institute"/>
            <person name="Kuo A."/>
            <person name="Kohler A."/>
            <person name="Nagy L.G."/>
            <person name="Floudas D."/>
            <person name="Copeland A."/>
            <person name="Barry K.W."/>
            <person name="Cichocki N."/>
            <person name="Veneault-Fourrey C."/>
            <person name="LaButti K."/>
            <person name="Lindquist E.A."/>
            <person name="Lipzen A."/>
            <person name="Lundell T."/>
            <person name="Morin E."/>
            <person name="Murat C."/>
            <person name="Sun H."/>
            <person name="Tunlid A."/>
            <person name="Henrissat B."/>
            <person name="Grigoriev I.V."/>
            <person name="Hibbett D.S."/>
            <person name="Martin F."/>
            <person name="Nordberg H.P."/>
            <person name="Cantor M.N."/>
            <person name="Hua S.X."/>
        </authorList>
    </citation>
    <scope>NUCLEOTIDE SEQUENCE [LARGE SCALE GENOMIC DNA]</scope>
    <source>
        <strain evidence="5 6">Foug A</strain>
    </source>
</reference>
<name>A0A0C2YSK3_9AGAM</name>
<dbReference type="GO" id="GO:0006508">
    <property type="term" value="P:proteolysis"/>
    <property type="evidence" value="ECO:0007669"/>
    <property type="project" value="UniProtKB-KW"/>
</dbReference>
<dbReference type="Pfam" id="PF18758">
    <property type="entry name" value="KDZ"/>
    <property type="match status" value="1"/>
</dbReference>
<feature type="domain" description="Ubiquitin-like protease family profile" evidence="4">
    <location>
        <begin position="655"/>
        <end position="806"/>
    </location>
</feature>
<dbReference type="InterPro" id="IPR040521">
    <property type="entry name" value="KDZ"/>
</dbReference>
<dbReference type="GO" id="GO:0008234">
    <property type="term" value="F:cysteine-type peptidase activity"/>
    <property type="evidence" value="ECO:0007669"/>
    <property type="project" value="InterPro"/>
</dbReference>
<gene>
    <name evidence="5" type="ORF">SCLCIDRAFT_32448</name>
</gene>
<dbReference type="Proteomes" id="UP000053989">
    <property type="component" value="Unassembled WGS sequence"/>
</dbReference>
<dbReference type="OrthoDB" id="3253684at2759"/>
<dbReference type="PANTHER" id="PTHR33096:SF1">
    <property type="entry name" value="CXC1-LIKE CYSTEINE CLUSTER ASSOCIATED WITH KDZ TRANSPOSASES DOMAIN-CONTAINING PROTEIN"/>
    <property type="match status" value="1"/>
</dbReference>
<evidence type="ECO:0000313" key="5">
    <source>
        <dbReference type="EMBL" id="KIM52698.1"/>
    </source>
</evidence>
<evidence type="ECO:0000256" key="3">
    <source>
        <dbReference type="ARBA" id="ARBA00022801"/>
    </source>
</evidence>
<protein>
    <recommendedName>
        <fullName evidence="4">Ubiquitin-like protease family profile domain-containing protein</fullName>
    </recommendedName>
</protein>
<keyword evidence="6" id="KW-1185">Reference proteome</keyword>
<dbReference type="STRING" id="1036808.A0A0C2YSK3"/>
<dbReference type="AlphaFoldDB" id="A0A0C2YSK3"/>
<dbReference type="Pfam" id="PF02902">
    <property type="entry name" value="Peptidase_C48"/>
    <property type="match status" value="1"/>
</dbReference>
<dbReference type="InterPro" id="IPR003653">
    <property type="entry name" value="Peptidase_C48_C"/>
</dbReference>
<keyword evidence="2" id="KW-0645">Protease</keyword>
<evidence type="ECO:0000259" key="4">
    <source>
        <dbReference type="PROSITE" id="PS50600"/>
    </source>
</evidence>
<sequence>MYFIPKAQVDEVGQQIKRACKQPPKQQHNAVSDEAIDQCEVSYEAADGNKEKAAMECFNDTGIMVLICRHDIPLFFVNVDTPGEQQKYSVALLQHLFSYLPSMATVVVLYDVGCILACSLEKYNILDDDIISRIHFATTAMHAYGHEWACQLIYNPRIIQGLGLSDGEGTERLWSRFIKLIGIERASSRQRWIWLIDRQAAAIGLKMRDDLGDWIRRRLRKGIAEQGTEAQHILSACGVDIPELWNQWSAQRTAQLSVHAHVPARLKQELDTVLLLQADLESSDKALQATWTIIAKDAKEDTLQALESLEHGHVQLLNKVDALFASLNIHDRFPALHGVSLEFICTLLLVRDLKINIRKRAIGSFFEWDKLDCAVGGKQKALGTKLHQQTRKAIAKHQPALMSSIHKFNTYCERLAELYDASSSIPLPSPLPTKLTELRNDQSLLQDVWVTPSIGEVPRWLEDANVREGIRAILKSDRCLEEQHRLGMEADNMCWWFGRKLCAIELALQQAEILQQRRESLSKLQERWPTPLVSAVRYASQVSTAMTVAASLSGAAMPLNLQWLSPVLCTLPADNLSEDIGLPLADLDPIEPVLDPDQIALADILEDTEAHPNINEDDLCDIEEDLKNALSVDFVWQIPFALAVDMLDINSDMLITFEADDYECLASPTAHLNDTCVNGCSALLFSEFLSSTAAQYDALWRNISWTRYWEKPIWILPIHCPSPVRHWVVCIIKFASKQLLLFDSLAEQRPWKHNIMDIMQLISSLSFVASKKLRIAQNVWGSWSAYPIVTNGYDCGLWVLAQVAAVLWGRDITNLREEDMGKFRRYLQSLILSIPIPGK</sequence>
<dbReference type="PROSITE" id="PS50600">
    <property type="entry name" value="ULP_PROTEASE"/>
    <property type="match status" value="1"/>
</dbReference>
<reference evidence="6" key="2">
    <citation type="submission" date="2015-01" db="EMBL/GenBank/DDBJ databases">
        <title>Evolutionary Origins and Diversification of the Mycorrhizal Mutualists.</title>
        <authorList>
            <consortium name="DOE Joint Genome Institute"/>
            <consortium name="Mycorrhizal Genomics Consortium"/>
            <person name="Kohler A."/>
            <person name="Kuo A."/>
            <person name="Nagy L.G."/>
            <person name="Floudas D."/>
            <person name="Copeland A."/>
            <person name="Barry K.W."/>
            <person name="Cichocki N."/>
            <person name="Veneault-Fourrey C."/>
            <person name="LaButti K."/>
            <person name="Lindquist E.A."/>
            <person name="Lipzen A."/>
            <person name="Lundell T."/>
            <person name="Morin E."/>
            <person name="Murat C."/>
            <person name="Riley R."/>
            <person name="Ohm R."/>
            <person name="Sun H."/>
            <person name="Tunlid A."/>
            <person name="Henrissat B."/>
            <person name="Grigoriev I.V."/>
            <person name="Hibbett D.S."/>
            <person name="Martin F."/>
        </authorList>
    </citation>
    <scope>NUCLEOTIDE SEQUENCE [LARGE SCALE GENOMIC DNA]</scope>
    <source>
        <strain evidence="6">Foug A</strain>
    </source>
</reference>
<organism evidence="5 6">
    <name type="scientific">Scleroderma citrinum Foug A</name>
    <dbReference type="NCBI Taxonomy" id="1036808"/>
    <lineage>
        <taxon>Eukaryota</taxon>
        <taxon>Fungi</taxon>
        <taxon>Dikarya</taxon>
        <taxon>Basidiomycota</taxon>
        <taxon>Agaricomycotina</taxon>
        <taxon>Agaricomycetes</taxon>
        <taxon>Agaricomycetidae</taxon>
        <taxon>Boletales</taxon>
        <taxon>Sclerodermatineae</taxon>
        <taxon>Sclerodermataceae</taxon>
        <taxon>Scleroderma</taxon>
    </lineage>
</organism>
<evidence type="ECO:0000313" key="6">
    <source>
        <dbReference type="Proteomes" id="UP000053989"/>
    </source>
</evidence>
<dbReference type="EMBL" id="KN822202">
    <property type="protein sequence ID" value="KIM52698.1"/>
    <property type="molecule type" value="Genomic_DNA"/>
</dbReference>
<dbReference type="GO" id="GO:0019783">
    <property type="term" value="F:ubiquitin-like protein peptidase activity"/>
    <property type="evidence" value="ECO:0007669"/>
    <property type="project" value="UniProtKB-ARBA"/>
</dbReference>
<dbReference type="HOGENOM" id="CLU_004552_0_0_1"/>
<dbReference type="PANTHER" id="PTHR33096">
    <property type="entry name" value="CXC2 DOMAIN-CONTAINING PROTEIN"/>
    <property type="match status" value="1"/>
</dbReference>
<dbReference type="InterPro" id="IPR038765">
    <property type="entry name" value="Papain-like_cys_pep_sf"/>
</dbReference>
<evidence type="ECO:0000256" key="2">
    <source>
        <dbReference type="ARBA" id="ARBA00022670"/>
    </source>
</evidence>